<organism evidence="2 3">
    <name type="scientific">Melipona quadrifasciata</name>
    <dbReference type="NCBI Taxonomy" id="166423"/>
    <lineage>
        <taxon>Eukaryota</taxon>
        <taxon>Metazoa</taxon>
        <taxon>Ecdysozoa</taxon>
        <taxon>Arthropoda</taxon>
        <taxon>Hexapoda</taxon>
        <taxon>Insecta</taxon>
        <taxon>Pterygota</taxon>
        <taxon>Neoptera</taxon>
        <taxon>Endopterygota</taxon>
        <taxon>Hymenoptera</taxon>
        <taxon>Apocrita</taxon>
        <taxon>Aculeata</taxon>
        <taxon>Apoidea</taxon>
        <taxon>Anthophila</taxon>
        <taxon>Apidae</taxon>
        <taxon>Melipona</taxon>
    </lineage>
</organism>
<feature type="compositionally biased region" description="Low complexity" evidence="1">
    <location>
        <begin position="15"/>
        <end position="40"/>
    </location>
</feature>
<name>A0A0M9A299_9HYME</name>
<evidence type="ECO:0000313" key="2">
    <source>
        <dbReference type="EMBL" id="KOX75717.1"/>
    </source>
</evidence>
<reference evidence="2 3" key="1">
    <citation type="submission" date="2015-07" db="EMBL/GenBank/DDBJ databases">
        <title>The genome of Melipona quadrifasciata.</title>
        <authorList>
            <person name="Pan H."/>
            <person name="Kapheim K."/>
        </authorList>
    </citation>
    <scope>NUCLEOTIDE SEQUENCE [LARGE SCALE GENOMIC DNA]</scope>
    <source>
        <strain evidence="2">0111107301</strain>
        <tissue evidence="2">Whole body</tissue>
    </source>
</reference>
<sequence length="219" mass="24697">MFTILTPGGPGGPRKPGTPIDPSRPGSPFSPGRPGRPSRPSKTEIELKSDNPGYIYSGAFLRETFRHAASRPVTLASVSWCWHDRVTARLHDDALSYAHSASSKNRNEFLWRSIPEEQHGYQTMSLKILLLEHIVYFIVKLKKHRNLLEFLKVQRVFETISNVLCEMFPRQICIVIFSVIRKFKGLNAESLFSGVVCHTVADLNVAVHTSGPNLRKFIN</sequence>
<feature type="region of interest" description="Disordered" evidence="1">
    <location>
        <begin position="1"/>
        <end position="50"/>
    </location>
</feature>
<dbReference type="Proteomes" id="UP000053105">
    <property type="component" value="Unassembled WGS sequence"/>
</dbReference>
<proteinExistence type="predicted"/>
<dbReference type="EMBL" id="KQ435759">
    <property type="protein sequence ID" value="KOX75717.1"/>
    <property type="molecule type" value="Genomic_DNA"/>
</dbReference>
<evidence type="ECO:0000313" key="3">
    <source>
        <dbReference type="Proteomes" id="UP000053105"/>
    </source>
</evidence>
<dbReference type="AlphaFoldDB" id="A0A0M9A299"/>
<evidence type="ECO:0000256" key="1">
    <source>
        <dbReference type="SAM" id="MobiDB-lite"/>
    </source>
</evidence>
<keyword evidence="3" id="KW-1185">Reference proteome</keyword>
<accession>A0A0M9A299</accession>
<protein>
    <submittedName>
        <fullName evidence="2">Uncharacterized protein</fullName>
    </submittedName>
</protein>
<gene>
    <name evidence="2" type="ORF">WN51_12044</name>
</gene>